<feature type="signal peptide" evidence="1">
    <location>
        <begin position="1"/>
        <end position="18"/>
    </location>
</feature>
<feature type="chain" id="PRO_5015709496" description="Lipoprotein" evidence="1">
    <location>
        <begin position="19"/>
        <end position="138"/>
    </location>
</feature>
<dbReference type="OrthoDB" id="8419513at2"/>
<organism evidence="2 3">
    <name type="scientific">Phyllobacterium myrsinacearum</name>
    <dbReference type="NCBI Taxonomy" id="28101"/>
    <lineage>
        <taxon>Bacteria</taxon>
        <taxon>Pseudomonadati</taxon>
        <taxon>Pseudomonadota</taxon>
        <taxon>Alphaproteobacteria</taxon>
        <taxon>Hyphomicrobiales</taxon>
        <taxon>Phyllobacteriaceae</taxon>
        <taxon>Phyllobacterium</taxon>
    </lineage>
</organism>
<dbReference type="AlphaFoldDB" id="A0A2S9JXZ4"/>
<proteinExistence type="predicted"/>
<evidence type="ECO:0008006" key="4">
    <source>
        <dbReference type="Google" id="ProtNLM"/>
    </source>
</evidence>
<evidence type="ECO:0000256" key="1">
    <source>
        <dbReference type="SAM" id="SignalP"/>
    </source>
</evidence>
<keyword evidence="1" id="KW-0732">Signal</keyword>
<keyword evidence="3" id="KW-1185">Reference proteome</keyword>
<protein>
    <recommendedName>
        <fullName evidence="4">Lipoprotein</fullName>
    </recommendedName>
</protein>
<accession>A0A2S9JXZ4</accession>
<reference evidence="2 3" key="1">
    <citation type="submission" date="2018-02" db="EMBL/GenBank/DDBJ databases">
        <title>The draft genome of Phyllobacterium myrsinacearum DSM5892.</title>
        <authorList>
            <person name="Li L."/>
            <person name="Liu L."/>
            <person name="Zhang X."/>
            <person name="Wang T."/>
        </authorList>
    </citation>
    <scope>NUCLEOTIDE SEQUENCE [LARGE SCALE GENOMIC DNA]</scope>
    <source>
        <strain evidence="2 3">DSM 5892</strain>
    </source>
</reference>
<sequence>MKKQTIGMAMMISLVALAGCQSPSKPGPGSLAFGSDKAALATMERVALAANNCWFKSKDSAFKPYHLAPELNSYSGRPRILVVPAGNPGGRPLLVVHAEGNPAKVEAFGPLMGHSMGNRIESDIRRWAAGQPSCTARG</sequence>
<dbReference type="PROSITE" id="PS51257">
    <property type="entry name" value="PROKAR_LIPOPROTEIN"/>
    <property type="match status" value="1"/>
</dbReference>
<evidence type="ECO:0000313" key="2">
    <source>
        <dbReference type="EMBL" id="PRD58207.1"/>
    </source>
</evidence>
<comment type="caution">
    <text evidence="2">The sequence shown here is derived from an EMBL/GenBank/DDBJ whole genome shotgun (WGS) entry which is preliminary data.</text>
</comment>
<gene>
    <name evidence="2" type="ORF">C5750_03490</name>
</gene>
<dbReference type="RefSeq" id="WP_105732447.1">
    <property type="nucleotide sequence ID" value="NZ_PVBT01000001.1"/>
</dbReference>
<dbReference type="Proteomes" id="UP000238563">
    <property type="component" value="Unassembled WGS sequence"/>
</dbReference>
<name>A0A2S9JXZ4_9HYPH</name>
<dbReference type="EMBL" id="PVBT01000001">
    <property type="protein sequence ID" value="PRD58207.1"/>
    <property type="molecule type" value="Genomic_DNA"/>
</dbReference>
<evidence type="ECO:0000313" key="3">
    <source>
        <dbReference type="Proteomes" id="UP000238563"/>
    </source>
</evidence>